<evidence type="ECO:0000313" key="2">
    <source>
        <dbReference type="Proteomes" id="UP000192660"/>
    </source>
</evidence>
<protein>
    <submittedName>
        <fullName evidence="1">Uncharacterized protein</fullName>
    </submittedName>
</protein>
<organism evidence="1 2">
    <name type="scientific">Sulfobacillus thermosulfidooxidans (strain DSM 9293 / VKM B-1269 / AT-1)</name>
    <dbReference type="NCBI Taxonomy" id="929705"/>
    <lineage>
        <taxon>Bacteria</taxon>
        <taxon>Bacillati</taxon>
        <taxon>Bacillota</taxon>
        <taxon>Clostridia</taxon>
        <taxon>Eubacteriales</taxon>
        <taxon>Clostridiales Family XVII. Incertae Sedis</taxon>
        <taxon>Sulfobacillus</taxon>
    </lineage>
</organism>
<proteinExistence type="predicted"/>
<accession>A0A1W1WI43</accession>
<sequence length="53" mass="6524">MYLFLISTDFNHPLMKSRCRWLGYGHLEWRKVMGPTRIMGHYDFRMYFAAQHI</sequence>
<gene>
    <name evidence="1" type="ORF">SAMN00768000_2544</name>
</gene>
<name>A0A1W1WI43_SULTA</name>
<dbReference type="EMBL" id="FWWY01000001">
    <property type="protein sequence ID" value="SMC05937.1"/>
    <property type="molecule type" value="Genomic_DNA"/>
</dbReference>
<reference evidence="2" key="1">
    <citation type="submission" date="2017-04" db="EMBL/GenBank/DDBJ databases">
        <authorList>
            <person name="Varghese N."/>
            <person name="Submissions S."/>
        </authorList>
    </citation>
    <scope>NUCLEOTIDE SEQUENCE [LARGE SCALE GENOMIC DNA]</scope>
    <source>
        <strain evidence="2">DSM 9293</strain>
    </source>
</reference>
<dbReference type="Proteomes" id="UP000192660">
    <property type="component" value="Unassembled WGS sequence"/>
</dbReference>
<evidence type="ECO:0000313" key="1">
    <source>
        <dbReference type="EMBL" id="SMC05937.1"/>
    </source>
</evidence>
<keyword evidence="2" id="KW-1185">Reference proteome</keyword>
<dbReference type="AlphaFoldDB" id="A0A1W1WI43"/>